<feature type="compositionally biased region" description="Basic and acidic residues" evidence="1">
    <location>
        <begin position="1"/>
        <end position="12"/>
    </location>
</feature>
<dbReference type="STRING" id="43041.A0A182KHX9"/>
<evidence type="ECO:0000256" key="1">
    <source>
        <dbReference type="SAM" id="MobiDB-lite"/>
    </source>
</evidence>
<feature type="compositionally biased region" description="Polar residues" evidence="1">
    <location>
        <begin position="206"/>
        <end position="217"/>
    </location>
</feature>
<reference evidence="3" key="1">
    <citation type="submission" date="2013-03" db="EMBL/GenBank/DDBJ databases">
        <title>The Genome Sequence of Anopheles christyi ACHKN1017.</title>
        <authorList>
            <consortium name="The Broad Institute Genomics Platform"/>
            <person name="Neafsey D.E."/>
            <person name="Besansky N."/>
            <person name="Walker B."/>
            <person name="Young S.K."/>
            <person name="Zeng Q."/>
            <person name="Gargeya S."/>
            <person name="Fitzgerald M."/>
            <person name="Haas B."/>
            <person name="Abouelleil A."/>
            <person name="Allen A.W."/>
            <person name="Alvarado L."/>
            <person name="Arachchi H.M."/>
            <person name="Berlin A.M."/>
            <person name="Chapman S.B."/>
            <person name="Gainer-Dewar J."/>
            <person name="Goldberg J."/>
            <person name="Griggs A."/>
            <person name="Gujja S."/>
            <person name="Hansen M."/>
            <person name="Howarth C."/>
            <person name="Imamovic A."/>
            <person name="Ireland A."/>
            <person name="Larimer J."/>
            <person name="McCowan C."/>
            <person name="Murphy C."/>
            <person name="Pearson M."/>
            <person name="Poon T.W."/>
            <person name="Priest M."/>
            <person name="Roberts A."/>
            <person name="Saif S."/>
            <person name="Shea T."/>
            <person name="Sisk P."/>
            <person name="Sykes S."/>
            <person name="Wortman J."/>
            <person name="Nusbaum C."/>
            <person name="Birren B."/>
        </authorList>
    </citation>
    <scope>NUCLEOTIDE SEQUENCE [LARGE SCALE GENOMIC DNA]</scope>
    <source>
        <strain evidence="3">ACHKN1017</strain>
    </source>
</reference>
<feature type="region of interest" description="Disordered" evidence="1">
    <location>
        <begin position="184"/>
        <end position="225"/>
    </location>
</feature>
<dbReference type="EnsemblMetazoa" id="ACHR014084-RA">
    <property type="protein sequence ID" value="ACHR014084-PA"/>
    <property type="gene ID" value="ACHR014084"/>
</dbReference>
<evidence type="ECO:0000313" key="3">
    <source>
        <dbReference type="Proteomes" id="UP000075881"/>
    </source>
</evidence>
<name>A0A182KHX9_9DIPT</name>
<feature type="compositionally biased region" description="Polar residues" evidence="1">
    <location>
        <begin position="14"/>
        <end position="25"/>
    </location>
</feature>
<reference evidence="2" key="2">
    <citation type="submission" date="2020-05" db="UniProtKB">
        <authorList>
            <consortium name="EnsemblMetazoa"/>
        </authorList>
    </citation>
    <scope>IDENTIFICATION</scope>
    <source>
        <strain evidence="2">ACHKN1017</strain>
    </source>
</reference>
<organism evidence="2 3">
    <name type="scientific">Anopheles christyi</name>
    <dbReference type="NCBI Taxonomy" id="43041"/>
    <lineage>
        <taxon>Eukaryota</taxon>
        <taxon>Metazoa</taxon>
        <taxon>Ecdysozoa</taxon>
        <taxon>Arthropoda</taxon>
        <taxon>Hexapoda</taxon>
        <taxon>Insecta</taxon>
        <taxon>Pterygota</taxon>
        <taxon>Neoptera</taxon>
        <taxon>Endopterygota</taxon>
        <taxon>Diptera</taxon>
        <taxon>Nematocera</taxon>
        <taxon>Culicoidea</taxon>
        <taxon>Culicidae</taxon>
        <taxon>Anophelinae</taxon>
        <taxon>Anopheles</taxon>
    </lineage>
</organism>
<protein>
    <submittedName>
        <fullName evidence="2">Uncharacterized protein</fullName>
    </submittedName>
</protein>
<feature type="compositionally biased region" description="Low complexity" evidence="1">
    <location>
        <begin position="184"/>
        <end position="197"/>
    </location>
</feature>
<sequence>MPQNSEKYEAYRENVSNSHTSTSASGFSLILPQNLSRSYDQTAAQSPPKYQIYHQFSRISSTTQQFIKRQQQQQLQQQEHHQQIFHHQAQQLQKQQSPQTQPASPVANYQTPLFRKASYGSSHYAHYSNVDPLTVNAGSLAIQPNNIYHPNQPSHQVANAVDQRSNNPFILNLNNISGCCLKNSPTSSGSPPATSPTDRAIAAAPINSSPQYVSTIGGSKDRYLK</sequence>
<accession>A0A182KHX9</accession>
<keyword evidence="3" id="KW-1185">Reference proteome</keyword>
<feature type="region of interest" description="Disordered" evidence="1">
    <location>
        <begin position="1"/>
        <end position="25"/>
    </location>
</feature>
<dbReference type="AlphaFoldDB" id="A0A182KHX9"/>
<dbReference type="VEuPathDB" id="VectorBase:ACHR014084"/>
<proteinExistence type="predicted"/>
<feature type="region of interest" description="Disordered" evidence="1">
    <location>
        <begin position="70"/>
        <end position="106"/>
    </location>
</feature>
<evidence type="ECO:0000313" key="2">
    <source>
        <dbReference type="EnsemblMetazoa" id="ACHR014084-PA"/>
    </source>
</evidence>
<feature type="compositionally biased region" description="Low complexity" evidence="1">
    <location>
        <begin position="85"/>
        <end position="104"/>
    </location>
</feature>
<dbReference type="Proteomes" id="UP000075881">
    <property type="component" value="Unassembled WGS sequence"/>
</dbReference>